<dbReference type="SUPFAM" id="SSF46785">
    <property type="entry name" value="Winged helix' DNA-binding domain"/>
    <property type="match status" value="1"/>
</dbReference>
<sequence>MADGEGVPVDGGGGGRPTTSDNTLNPRSEDYADAEFIAPQRGVWPAELLEREQWMGHVEKRPFAPWADRDHPDADADEDARWKWGLTENYVDGETVAIAEDDPRLDGRVFIQQADDPYAYVDGDDVRCPETGEVHPTFLSLLEQLGATYTDVSTSESGVHANYRGALPDGLTQATFAIDAEPWGANEDVPEVEIYAGKRVCVMTGKHVPGTPTDVREWDDEALYEILDEYDRLPTPRGEPDVEREYERFDAREYEPTVTAATETTDDIRDLFAALERLDARWVAEDTIVHAWNDEASTSDGKRAFKPTWGRSANGTANIVDENIWQDTGGGGYGGPVVMALIDRGDLSPATATPRDARGALWFRGVDHLRDLGYAIPEYDSGDGEDLPAWVDEWADAQPLVDVEDVREQGFEGLEQHSALPLRQLDALDPAEARRFARKRGIEWPTTTEARRRLRDRIMRALRAGEDVVLDAPTALGKSFTVATEPWLNHADITDEQPVVQFSETRAARDGAAEDSEAAGVSYAVLKGRTERCPVAKGVYDPGEDTDVTLTIDGVPASIWFDEVCDRRGMPFSVAHAYFAEHNDQGAPLPCCADGHDCPAVTQWEGVPRTEDGAPAVDVVHATHQFARVPSLVAGCNDVFDELPNFAADLSQERVRRAVTAFLKATDAEVRTFEHLVEIGKHGLSPNEHDPRESLADRWQALRDALDTEPPAEWYLENADAHTLAPALARAILNAEEQANDRRTATVPHRPPRFDDEAQDDDGWNRVWVTVVLDEDNTIRTVRAAPDLSAARSVIGLDAHPTMPLWQRNTNPGITRDALLDPEERRLWRRYERGLVVVQVGDATRPLTKGEYFDEGGTTAMLEHLRAEYGDRFRTAITAKSVANRTHRLMRDVGIDEPAVMHYGEEKSRNDFAGEAVGFLNGCIDPGDEAILDQLAECGLDARPKTTVDDDGEEHRAHGREFVGPDAATAQALLASVRENHVAQGAGRYARDADDPENHAVVFVRTDALLPGFADLQVAGVEWTATDTQREIIEALRDRTHATARELADAVGVSKDHVRKTLRRLVEADRVECREGAGDYGAHVYRALAGEAPTTGLVSLGRGETIADESVWESYTWSLAITPPPTPADPDGRGVTATWDWRDTAERGTPPPERGG</sequence>
<feature type="region of interest" description="Disordered" evidence="1">
    <location>
        <begin position="739"/>
        <end position="759"/>
    </location>
</feature>
<dbReference type="GeneID" id="79315135"/>
<dbReference type="AlphaFoldDB" id="A0ABD6ACF3"/>
<dbReference type="RefSeq" id="WP_276305548.1">
    <property type="nucleotide sequence ID" value="NZ_CP119992.1"/>
</dbReference>
<feature type="compositionally biased region" description="Polar residues" evidence="1">
    <location>
        <begin position="17"/>
        <end position="26"/>
    </location>
</feature>
<dbReference type="Pfam" id="PF13412">
    <property type="entry name" value="HTH_24"/>
    <property type="match status" value="1"/>
</dbReference>
<protein>
    <submittedName>
        <fullName evidence="2">Winged helix-turn-helix transcriptional regulator</fullName>
    </submittedName>
</protein>
<dbReference type="InterPro" id="IPR011991">
    <property type="entry name" value="ArsR-like_HTH"/>
</dbReference>
<dbReference type="Proteomes" id="UP001596547">
    <property type="component" value="Unassembled WGS sequence"/>
</dbReference>
<evidence type="ECO:0000256" key="1">
    <source>
        <dbReference type="SAM" id="MobiDB-lite"/>
    </source>
</evidence>
<accession>A0ABD6ACF3</accession>
<feature type="region of interest" description="Disordered" evidence="1">
    <location>
        <begin position="1"/>
        <end position="34"/>
    </location>
</feature>
<dbReference type="InterPro" id="IPR036388">
    <property type="entry name" value="WH-like_DNA-bd_sf"/>
</dbReference>
<proteinExistence type="predicted"/>
<dbReference type="CDD" id="cd00090">
    <property type="entry name" value="HTH_ARSR"/>
    <property type="match status" value="1"/>
</dbReference>
<organism evidence="2 3">
    <name type="scientific">Halomarina halobia</name>
    <dbReference type="NCBI Taxonomy" id="3033386"/>
    <lineage>
        <taxon>Archaea</taxon>
        <taxon>Methanobacteriati</taxon>
        <taxon>Methanobacteriota</taxon>
        <taxon>Stenosarchaea group</taxon>
        <taxon>Halobacteria</taxon>
        <taxon>Halobacteriales</taxon>
        <taxon>Natronomonadaceae</taxon>
        <taxon>Halomarina</taxon>
    </lineage>
</organism>
<dbReference type="Gene3D" id="1.10.10.10">
    <property type="entry name" value="Winged helix-like DNA-binding domain superfamily/Winged helix DNA-binding domain"/>
    <property type="match status" value="1"/>
</dbReference>
<name>A0ABD6ACF3_9EURY</name>
<feature type="region of interest" description="Disordered" evidence="1">
    <location>
        <begin position="1122"/>
        <end position="1156"/>
    </location>
</feature>
<evidence type="ECO:0000313" key="2">
    <source>
        <dbReference type="EMBL" id="MFC7318175.1"/>
    </source>
</evidence>
<comment type="caution">
    <text evidence="2">The sequence shown here is derived from an EMBL/GenBank/DDBJ whole genome shotgun (WGS) entry which is preliminary data.</text>
</comment>
<dbReference type="EMBL" id="JBHTBF010000002">
    <property type="protein sequence ID" value="MFC7318175.1"/>
    <property type="molecule type" value="Genomic_DNA"/>
</dbReference>
<evidence type="ECO:0000313" key="3">
    <source>
        <dbReference type="Proteomes" id="UP001596547"/>
    </source>
</evidence>
<dbReference type="InterPro" id="IPR036390">
    <property type="entry name" value="WH_DNA-bd_sf"/>
</dbReference>
<reference evidence="2 3" key="1">
    <citation type="journal article" date="2019" name="Int. J. Syst. Evol. Microbiol.">
        <title>The Global Catalogue of Microorganisms (GCM) 10K type strain sequencing project: providing services to taxonomists for standard genome sequencing and annotation.</title>
        <authorList>
            <consortium name="The Broad Institute Genomics Platform"/>
            <consortium name="The Broad Institute Genome Sequencing Center for Infectious Disease"/>
            <person name="Wu L."/>
            <person name="Ma J."/>
        </authorList>
    </citation>
    <scope>NUCLEOTIDE SEQUENCE [LARGE SCALE GENOMIC DNA]</scope>
    <source>
        <strain evidence="2 3">PSR21</strain>
    </source>
</reference>
<gene>
    <name evidence="2" type="ORF">ACFQPE_15435</name>
</gene>
<keyword evidence="3" id="KW-1185">Reference proteome</keyword>